<dbReference type="GO" id="GO:0016020">
    <property type="term" value="C:membrane"/>
    <property type="evidence" value="ECO:0007669"/>
    <property type="project" value="UniProtKB-SubCell"/>
</dbReference>
<dbReference type="AlphaFoldDB" id="A0A183ADM3"/>
<gene>
    <name evidence="7" type="ORF">ECPE_LOCUS5058</name>
</gene>
<evidence type="ECO:0000256" key="1">
    <source>
        <dbReference type="ARBA" id="ARBA00004141"/>
    </source>
</evidence>
<evidence type="ECO:0000256" key="6">
    <source>
        <dbReference type="SAM" id="Phobius"/>
    </source>
</evidence>
<keyword evidence="2" id="KW-0297">G-protein coupled receptor</keyword>
<sequence length="179" mass="20734">MVITVATLYAVSQLPRHVTYLVTVNSPKAFERETMMYVWLVCHFCTWSATCYNLFIYAWMNRAFRRGLYDLIYLIFYWFCCCCSACFCWCGNLRESTLVMNGNGAVGSEDGRRRWDRRIRPLSWSRGLLRRAQRNRKSSEPNPAPETVIEFGNLNLNGEDRLESGTVSDAYGSDDKEGE</sequence>
<dbReference type="PANTHER" id="PTHR24235">
    <property type="entry name" value="NEUROPEPTIDE Y RECEPTOR"/>
    <property type="match status" value="1"/>
</dbReference>
<keyword evidence="6" id="KW-0472">Membrane</keyword>
<accession>A0A183ADM3</accession>
<keyword evidence="4" id="KW-0807">Transducer</keyword>
<dbReference type="Proteomes" id="UP000272942">
    <property type="component" value="Unassembled WGS sequence"/>
</dbReference>
<reference evidence="7 8" key="2">
    <citation type="submission" date="2018-11" db="EMBL/GenBank/DDBJ databases">
        <authorList>
            <consortium name="Pathogen Informatics"/>
        </authorList>
    </citation>
    <scope>NUCLEOTIDE SEQUENCE [LARGE SCALE GENOMIC DNA]</scope>
    <source>
        <strain evidence="7 8">Egypt</strain>
    </source>
</reference>
<evidence type="ECO:0000313" key="9">
    <source>
        <dbReference type="WBParaSite" id="ECPE_0000507001-mRNA-1"/>
    </source>
</evidence>
<dbReference type="WBParaSite" id="ECPE_0000507001-mRNA-1">
    <property type="protein sequence ID" value="ECPE_0000507001-mRNA-1"/>
    <property type="gene ID" value="ECPE_0000507001"/>
</dbReference>
<keyword evidence="8" id="KW-1185">Reference proteome</keyword>
<proteinExistence type="predicted"/>
<reference evidence="9" key="1">
    <citation type="submission" date="2016-06" db="UniProtKB">
        <authorList>
            <consortium name="WormBaseParasite"/>
        </authorList>
    </citation>
    <scope>IDENTIFICATION</scope>
</reference>
<evidence type="ECO:0000256" key="4">
    <source>
        <dbReference type="ARBA" id="ARBA00023224"/>
    </source>
</evidence>
<dbReference type="EMBL" id="UZAN01041908">
    <property type="protein sequence ID" value="VDP74419.1"/>
    <property type="molecule type" value="Genomic_DNA"/>
</dbReference>
<evidence type="ECO:0000256" key="2">
    <source>
        <dbReference type="ARBA" id="ARBA00023040"/>
    </source>
</evidence>
<evidence type="ECO:0000256" key="5">
    <source>
        <dbReference type="SAM" id="MobiDB-lite"/>
    </source>
</evidence>
<dbReference type="Gene3D" id="1.20.1070.10">
    <property type="entry name" value="Rhodopsin 7-helix transmembrane proteins"/>
    <property type="match status" value="1"/>
</dbReference>
<protein>
    <submittedName>
        <fullName evidence="9">G_PROTEIN_RECEP_F1_2 domain-containing protein</fullName>
    </submittedName>
</protein>
<keyword evidence="3" id="KW-0675">Receptor</keyword>
<comment type="subcellular location">
    <subcellularLocation>
        <location evidence="1">Membrane</location>
        <topology evidence="1">Multi-pass membrane protein</topology>
    </subcellularLocation>
</comment>
<dbReference type="SUPFAM" id="SSF81321">
    <property type="entry name" value="Family A G protein-coupled receptor-like"/>
    <property type="match status" value="1"/>
</dbReference>
<evidence type="ECO:0000256" key="3">
    <source>
        <dbReference type="ARBA" id="ARBA00023170"/>
    </source>
</evidence>
<keyword evidence="6" id="KW-0812">Transmembrane</keyword>
<evidence type="ECO:0000313" key="7">
    <source>
        <dbReference type="EMBL" id="VDP74419.1"/>
    </source>
</evidence>
<name>A0A183ADM3_9TREM</name>
<dbReference type="PANTHER" id="PTHR24235:SF29">
    <property type="entry name" value="GH23382P"/>
    <property type="match status" value="1"/>
</dbReference>
<feature type="transmembrane region" description="Helical" evidence="6">
    <location>
        <begin position="37"/>
        <end position="59"/>
    </location>
</feature>
<evidence type="ECO:0000313" key="8">
    <source>
        <dbReference type="Proteomes" id="UP000272942"/>
    </source>
</evidence>
<feature type="region of interest" description="Disordered" evidence="5">
    <location>
        <begin position="155"/>
        <end position="179"/>
    </location>
</feature>
<feature type="transmembrane region" description="Helical" evidence="6">
    <location>
        <begin position="71"/>
        <end position="90"/>
    </location>
</feature>
<keyword evidence="6" id="KW-1133">Transmembrane helix</keyword>
<organism evidence="9">
    <name type="scientific">Echinostoma caproni</name>
    <dbReference type="NCBI Taxonomy" id="27848"/>
    <lineage>
        <taxon>Eukaryota</taxon>
        <taxon>Metazoa</taxon>
        <taxon>Spiralia</taxon>
        <taxon>Lophotrochozoa</taxon>
        <taxon>Platyhelminthes</taxon>
        <taxon>Trematoda</taxon>
        <taxon>Digenea</taxon>
        <taxon>Plagiorchiida</taxon>
        <taxon>Echinostomata</taxon>
        <taxon>Echinostomatoidea</taxon>
        <taxon>Echinostomatidae</taxon>
        <taxon>Echinostoma</taxon>
    </lineage>
</organism>
<dbReference type="OrthoDB" id="9445642at2759"/>
<dbReference type="GO" id="GO:0004930">
    <property type="term" value="F:G protein-coupled receptor activity"/>
    <property type="evidence" value="ECO:0007669"/>
    <property type="project" value="UniProtKB-KW"/>
</dbReference>